<keyword evidence="7" id="KW-0131">Cell cycle</keyword>
<dbReference type="Pfam" id="PF14520">
    <property type="entry name" value="HHH_5"/>
    <property type="match status" value="1"/>
</dbReference>
<dbReference type="GO" id="GO:0005634">
    <property type="term" value="C:nucleus"/>
    <property type="evidence" value="ECO:0007669"/>
    <property type="project" value="InterPro"/>
</dbReference>
<dbReference type="GO" id="GO:0005737">
    <property type="term" value="C:cytoplasm"/>
    <property type="evidence" value="ECO:0007669"/>
    <property type="project" value="UniProtKB-ARBA"/>
</dbReference>
<gene>
    <name evidence="11" type="ORF">fugu_001138</name>
</gene>
<dbReference type="EMBL" id="SWLE01000001">
    <property type="protein sequence ID" value="TNN04109.1"/>
    <property type="molecule type" value="Genomic_DNA"/>
</dbReference>
<dbReference type="Pfam" id="PF03144">
    <property type="entry name" value="GTP_EFTU_D2"/>
    <property type="match status" value="1"/>
</dbReference>
<dbReference type="GO" id="GO:0006281">
    <property type="term" value="P:DNA repair"/>
    <property type="evidence" value="ECO:0007669"/>
    <property type="project" value="InterPro"/>
</dbReference>
<comment type="caution">
    <text evidence="11">The sequence shown here is derived from an EMBL/GenBank/DDBJ whole genome shotgun (WGS) entry which is preliminary data.</text>
</comment>
<evidence type="ECO:0000256" key="7">
    <source>
        <dbReference type="ARBA" id="ARBA00023306"/>
    </source>
</evidence>
<name>A0A4Z2CIQ0_9TELE</name>
<comment type="similarity">
    <text evidence="1">Belongs to the TRAFAC class translation factor GTPase superfamily. Classic translation factor GTPase family. EF-Tu/EF-1A subfamily.</text>
</comment>
<dbReference type="InterPro" id="IPR004161">
    <property type="entry name" value="EFTu-like_2"/>
</dbReference>
<keyword evidence="5" id="KW-0342">GTP-binding</keyword>
<reference evidence="11 12" key="1">
    <citation type="submission" date="2019-04" db="EMBL/GenBank/DDBJ databases">
        <title>The sequence and de novo assembly of Takifugu bimaculatus genome using PacBio and Hi-C technologies.</title>
        <authorList>
            <person name="Xu P."/>
            <person name="Liu B."/>
            <person name="Zhou Z."/>
        </authorList>
    </citation>
    <scope>NUCLEOTIDE SEQUENCE [LARGE SCALE GENOMIC DNA]</scope>
    <source>
        <strain evidence="11">TB-2018</strain>
        <tissue evidence="11">Muscle</tissue>
    </source>
</reference>
<dbReference type="GO" id="GO:0005525">
    <property type="term" value="F:GTP binding"/>
    <property type="evidence" value="ECO:0007669"/>
    <property type="project" value="UniProtKB-KW"/>
</dbReference>
<dbReference type="SUPFAM" id="SSF50447">
    <property type="entry name" value="Translation proteins"/>
    <property type="match status" value="1"/>
</dbReference>
<dbReference type="FunFam" id="2.40.30.10:FF:000017">
    <property type="entry name" value="Eukaryotic peptide chain release factor GTP-binding subunit"/>
    <property type="match status" value="1"/>
</dbReference>
<evidence type="ECO:0000256" key="5">
    <source>
        <dbReference type="ARBA" id="ARBA00023134"/>
    </source>
</evidence>
<dbReference type="GO" id="GO:0140664">
    <property type="term" value="F:ATP-dependent DNA damage sensor activity"/>
    <property type="evidence" value="ECO:0007669"/>
    <property type="project" value="InterPro"/>
</dbReference>
<dbReference type="InterPro" id="IPR054696">
    <property type="entry name" value="GTP-eEF1A_C"/>
</dbReference>
<dbReference type="GO" id="GO:0006415">
    <property type="term" value="P:translational termination"/>
    <property type="evidence" value="ECO:0007669"/>
    <property type="project" value="UniProtKB-ARBA"/>
</dbReference>
<dbReference type="CDD" id="cd04089">
    <property type="entry name" value="eRF3_II"/>
    <property type="match status" value="1"/>
</dbReference>
<evidence type="ECO:0000313" key="12">
    <source>
        <dbReference type="Proteomes" id="UP000516260"/>
    </source>
</evidence>
<comment type="similarity">
    <text evidence="2">Belongs to the RecA family. DMC1 subfamily.</text>
</comment>
<dbReference type="GO" id="GO:0005524">
    <property type="term" value="F:ATP binding"/>
    <property type="evidence" value="ECO:0007669"/>
    <property type="project" value="InterPro"/>
</dbReference>
<dbReference type="GO" id="GO:0003924">
    <property type="term" value="F:GTPase activity"/>
    <property type="evidence" value="ECO:0007669"/>
    <property type="project" value="InterPro"/>
</dbReference>
<feature type="compositionally biased region" description="Acidic residues" evidence="8">
    <location>
        <begin position="503"/>
        <end position="512"/>
    </location>
</feature>
<sequence length="944" mass="103771">MKAAEDQVVEDDARFQDDEESFFQDIDLLQKHGINMADIKKMKSVGICTVKGIQMTTRKALCNIKGLSEAKVEKIKEAAGKLLNVGFQTAFEYSAKRKHVFHITTGSQDFDKLLGGGIESMAITEAFGEFRTGKTQLSHTLCVTSQLPGDDGYSGGKVIFIDTENTFRPDRLRDIADRFNVDQDAVLDNVLYARAYTSEHQMELLDFVAAKFHEEGGVFKLLVIDSIMALFRVDFSGRGELAERQQKLAQMLSRLQKISEEYNVAVFITNQMTADPGAGMTFQADPKKPIVTVSRAQGSGCPLAVVLGPAAAGRHFSSRTGSTCLSKHGLTQQWALQRAHRGGSRTLWEIKKIPGGRPVSSVLESLSTLGKPVMDPDTAPDSWELEEDTEAPSAAAELPTAFAALNVNAKPFVPNPNAPVFVPTFLQASSAEMPASGGPQDPVTYMEVTETVALPVENGSSEADMAAEEETWELKEEPGGGGGSSDQENMASGVGGREKADEEMMEEEEEEMPVPKVVSVPPDAPKKEHVNVVFIGHVDAGKSTIGGQIMYLTGMVEKRTLEKYEREAKEKNRETWYLSWALDTNQEERDKGKTVEVGRAYFETEKKHFTILDAPGHKSFVPNMIGGASQADLAVLVISARKGEFETGFEKGGQTREHAMLAKTAGVKHLIVLINKMDDPTVNWSLERYEECKEKLVPFLKKVGFNPKKDIYFMPCSGLTGANLKDPVAECPWYTGLPFISHLDSLPNFTRTSDGPDMGTVILGKLESGSISKAQQLTMMPNRHTVEVLTLLSDDVETDDAAPGENLKLRLKGIEEEEILPGFILCSPDNICHSGRTFDAQIVIIEHKSIICPGYNAVLHIHTCIEEVQITALICLVDKKTGEKSKLRPRFVKQEQVCIARLRAAGVICLETFKDFPQMGRFTLRDEGKTIAIGKVLKLVPEKD</sequence>
<protein>
    <recommendedName>
        <fullName evidence="13">Tr-type G domain-containing protein</fullName>
    </recommendedName>
</protein>
<dbReference type="InterPro" id="IPR011940">
    <property type="entry name" value="Dmc1"/>
</dbReference>
<evidence type="ECO:0000259" key="9">
    <source>
        <dbReference type="PROSITE" id="PS50162"/>
    </source>
</evidence>
<evidence type="ECO:0000256" key="4">
    <source>
        <dbReference type="ARBA" id="ARBA00022917"/>
    </source>
</evidence>
<dbReference type="FunFam" id="3.40.50.300:FF:004700">
    <property type="entry name" value="Meiotic recombination protein DMC1-like protein"/>
    <property type="match status" value="1"/>
</dbReference>
<dbReference type="InterPro" id="IPR000795">
    <property type="entry name" value="T_Tr_GTP-bd_dom"/>
</dbReference>
<dbReference type="InterPro" id="IPR050100">
    <property type="entry name" value="TRAFAC_GTPase_members"/>
</dbReference>
<keyword evidence="3" id="KW-0547">Nucleotide-binding</keyword>
<evidence type="ECO:0000256" key="3">
    <source>
        <dbReference type="ARBA" id="ARBA00022741"/>
    </source>
</evidence>
<evidence type="ECO:0000256" key="2">
    <source>
        <dbReference type="ARBA" id="ARBA00008897"/>
    </source>
</evidence>
<evidence type="ECO:0000259" key="10">
    <source>
        <dbReference type="PROSITE" id="PS51722"/>
    </source>
</evidence>
<dbReference type="FunFam" id="1.10.150.20:FF:000032">
    <property type="entry name" value="meiotic recombination protein DMC1/LIM15 homolog"/>
    <property type="match status" value="1"/>
</dbReference>
<dbReference type="PANTHER" id="PTHR23115">
    <property type="entry name" value="TRANSLATION FACTOR"/>
    <property type="match status" value="1"/>
</dbReference>
<dbReference type="Gene3D" id="1.10.150.20">
    <property type="entry name" value="5' to 3' exonuclease, C-terminal subdomain"/>
    <property type="match status" value="1"/>
</dbReference>
<dbReference type="PROSITE" id="PS00301">
    <property type="entry name" value="G_TR_1"/>
    <property type="match status" value="1"/>
</dbReference>
<dbReference type="InterPro" id="IPR009000">
    <property type="entry name" value="Transl_B-barrel_sf"/>
</dbReference>
<keyword evidence="4" id="KW-0648">Protein biosynthesis</keyword>
<feature type="domain" description="Tr-type G" evidence="10">
    <location>
        <begin position="527"/>
        <end position="754"/>
    </location>
</feature>
<dbReference type="Pfam" id="PF08423">
    <property type="entry name" value="Rad51"/>
    <property type="match status" value="1"/>
</dbReference>
<dbReference type="PROSITE" id="PS51722">
    <property type="entry name" value="G_TR_2"/>
    <property type="match status" value="1"/>
</dbReference>
<feature type="region of interest" description="Disordered" evidence="8">
    <location>
        <begin position="458"/>
        <end position="523"/>
    </location>
</feature>
<dbReference type="AlphaFoldDB" id="A0A4Z2CIQ0"/>
<dbReference type="InterPro" id="IPR009001">
    <property type="entry name" value="Transl_elong_EF1A/Init_IF2_C"/>
</dbReference>
<dbReference type="InterPro" id="IPR027417">
    <property type="entry name" value="P-loop_NTPase"/>
</dbReference>
<dbReference type="GO" id="GO:0000150">
    <property type="term" value="F:DNA strand exchange activity"/>
    <property type="evidence" value="ECO:0007669"/>
    <property type="project" value="InterPro"/>
</dbReference>
<dbReference type="Pfam" id="PF22594">
    <property type="entry name" value="GTP-eEF1A_C"/>
    <property type="match status" value="1"/>
</dbReference>
<dbReference type="GO" id="GO:0003677">
    <property type="term" value="F:DNA binding"/>
    <property type="evidence" value="ECO:0007669"/>
    <property type="project" value="InterPro"/>
</dbReference>
<dbReference type="PROSITE" id="PS50162">
    <property type="entry name" value="RECA_2"/>
    <property type="match status" value="1"/>
</dbReference>
<dbReference type="SUPFAM" id="SSF50465">
    <property type="entry name" value="EF-Tu/eEF-1alpha/eIF2-gamma C-terminal domain"/>
    <property type="match status" value="1"/>
</dbReference>
<dbReference type="InterPro" id="IPR031157">
    <property type="entry name" value="G_TR_CS"/>
</dbReference>
<dbReference type="Gene3D" id="3.40.50.300">
    <property type="entry name" value="P-loop containing nucleotide triphosphate hydrolases"/>
    <property type="match status" value="2"/>
</dbReference>
<keyword evidence="6" id="KW-0469">Meiosis</keyword>
<dbReference type="GO" id="GO:0007131">
    <property type="term" value="P:reciprocal meiotic recombination"/>
    <property type="evidence" value="ECO:0007669"/>
    <property type="project" value="InterPro"/>
</dbReference>
<evidence type="ECO:0008006" key="13">
    <source>
        <dbReference type="Google" id="ProtNLM"/>
    </source>
</evidence>
<dbReference type="PRINTS" id="PR00315">
    <property type="entry name" value="ELONGATNFCT"/>
</dbReference>
<evidence type="ECO:0000256" key="8">
    <source>
        <dbReference type="SAM" id="MobiDB-lite"/>
    </source>
</evidence>
<accession>A0A4Z2CIQ0</accession>
<keyword evidence="12" id="KW-1185">Reference proteome</keyword>
<dbReference type="InterPro" id="IPR013632">
    <property type="entry name" value="Rad51_C"/>
</dbReference>
<dbReference type="NCBIfam" id="TIGR02238">
    <property type="entry name" value="recomb_DMC1"/>
    <property type="match status" value="1"/>
</dbReference>
<dbReference type="InterPro" id="IPR020588">
    <property type="entry name" value="RecA_ATP-bd"/>
</dbReference>
<evidence type="ECO:0000256" key="1">
    <source>
        <dbReference type="ARBA" id="ARBA00007249"/>
    </source>
</evidence>
<evidence type="ECO:0000313" key="11">
    <source>
        <dbReference type="EMBL" id="TNN04109.1"/>
    </source>
</evidence>
<dbReference type="Proteomes" id="UP000516260">
    <property type="component" value="Chromosome 1"/>
</dbReference>
<dbReference type="NCBIfam" id="NF003301">
    <property type="entry name" value="PRK04301.1"/>
    <property type="match status" value="1"/>
</dbReference>
<organism evidence="11 12">
    <name type="scientific">Takifugu bimaculatus</name>
    <dbReference type="NCBI Taxonomy" id="433685"/>
    <lineage>
        <taxon>Eukaryota</taxon>
        <taxon>Metazoa</taxon>
        <taxon>Chordata</taxon>
        <taxon>Craniata</taxon>
        <taxon>Vertebrata</taxon>
        <taxon>Euteleostomi</taxon>
        <taxon>Actinopterygii</taxon>
        <taxon>Neopterygii</taxon>
        <taxon>Teleostei</taxon>
        <taxon>Neoteleostei</taxon>
        <taxon>Acanthomorphata</taxon>
        <taxon>Eupercaria</taxon>
        <taxon>Tetraodontiformes</taxon>
        <taxon>Tetradontoidea</taxon>
        <taxon>Tetraodontidae</taxon>
        <taxon>Takifugu</taxon>
    </lineage>
</organism>
<dbReference type="FunFam" id="3.40.50.300:FF:000270">
    <property type="entry name" value="Eukaryotic peptide chain release factor GTP-binding subunit ERF3A"/>
    <property type="match status" value="1"/>
</dbReference>
<dbReference type="SUPFAM" id="SSF47794">
    <property type="entry name" value="Rad51 N-terminal domain-like"/>
    <property type="match status" value="1"/>
</dbReference>
<feature type="domain" description="RecA family profile 1" evidence="9">
    <location>
        <begin position="99"/>
        <end position="272"/>
    </location>
</feature>
<dbReference type="CDD" id="cd01883">
    <property type="entry name" value="EF1_alpha"/>
    <property type="match status" value="1"/>
</dbReference>
<dbReference type="Gene3D" id="2.40.30.10">
    <property type="entry name" value="Translation factors"/>
    <property type="match status" value="2"/>
</dbReference>
<dbReference type="Pfam" id="PF00009">
    <property type="entry name" value="GTP_EFTU"/>
    <property type="match status" value="1"/>
</dbReference>
<proteinExistence type="inferred from homology"/>
<dbReference type="SUPFAM" id="SSF52540">
    <property type="entry name" value="P-loop containing nucleoside triphosphate hydrolases"/>
    <property type="match status" value="2"/>
</dbReference>
<evidence type="ECO:0000256" key="6">
    <source>
        <dbReference type="ARBA" id="ARBA00023254"/>
    </source>
</evidence>
<dbReference type="InterPro" id="IPR010995">
    <property type="entry name" value="DNA_repair_Rad51/TF_NusA_a-hlx"/>
</dbReference>
<dbReference type="CDD" id="cd03704">
    <property type="entry name" value="eRF3_C_III"/>
    <property type="match status" value="1"/>
</dbReference>